<gene>
    <name evidence="2" type="ORF">M6B38_168940</name>
</gene>
<proteinExistence type="predicted"/>
<evidence type="ECO:0000313" key="2">
    <source>
        <dbReference type="EMBL" id="KAJ6808034.1"/>
    </source>
</evidence>
<dbReference type="AlphaFoldDB" id="A0AAX6EVC9"/>
<comment type="caution">
    <text evidence="2">The sequence shown here is derived from an EMBL/GenBank/DDBJ whole genome shotgun (WGS) entry which is preliminary data.</text>
</comment>
<feature type="region of interest" description="Disordered" evidence="1">
    <location>
        <begin position="1"/>
        <end position="44"/>
    </location>
</feature>
<reference evidence="2" key="1">
    <citation type="journal article" date="2023" name="GigaByte">
        <title>Genome assembly of the bearded iris, Iris pallida Lam.</title>
        <authorList>
            <person name="Bruccoleri R.E."/>
            <person name="Oakeley E.J."/>
            <person name="Faust A.M.E."/>
            <person name="Altorfer M."/>
            <person name="Dessus-Babus S."/>
            <person name="Burckhardt D."/>
            <person name="Oertli M."/>
            <person name="Naumann U."/>
            <person name="Petersen F."/>
            <person name="Wong J."/>
        </authorList>
    </citation>
    <scope>NUCLEOTIDE SEQUENCE</scope>
    <source>
        <strain evidence="2">GSM-AAB239-AS_SAM_17_03QT</strain>
    </source>
</reference>
<evidence type="ECO:0000256" key="1">
    <source>
        <dbReference type="SAM" id="MobiDB-lite"/>
    </source>
</evidence>
<evidence type="ECO:0000313" key="3">
    <source>
        <dbReference type="Proteomes" id="UP001140949"/>
    </source>
</evidence>
<accession>A0AAX6EVC9</accession>
<organism evidence="2 3">
    <name type="scientific">Iris pallida</name>
    <name type="common">Sweet iris</name>
    <dbReference type="NCBI Taxonomy" id="29817"/>
    <lineage>
        <taxon>Eukaryota</taxon>
        <taxon>Viridiplantae</taxon>
        <taxon>Streptophyta</taxon>
        <taxon>Embryophyta</taxon>
        <taxon>Tracheophyta</taxon>
        <taxon>Spermatophyta</taxon>
        <taxon>Magnoliopsida</taxon>
        <taxon>Liliopsida</taxon>
        <taxon>Asparagales</taxon>
        <taxon>Iridaceae</taxon>
        <taxon>Iridoideae</taxon>
        <taxon>Irideae</taxon>
        <taxon>Iris</taxon>
    </lineage>
</organism>
<feature type="compositionally biased region" description="Low complexity" evidence="1">
    <location>
        <begin position="35"/>
        <end position="44"/>
    </location>
</feature>
<feature type="region of interest" description="Disordered" evidence="1">
    <location>
        <begin position="95"/>
        <end position="120"/>
    </location>
</feature>
<dbReference type="EMBL" id="JANAVB010033620">
    <property type="protein sequence ID" value="KAJ6808034.1"/>
    <property type="molecule type" value="Genomic_DNA"/>
</dbReference>
<name>A0AAX6EVC9_IRIPA</name>
<dbReference type="Proteomes" id="UP001140949">
    <property type="component" value="Unassembled WGS sequence"/>
</dbReference>
<reference evidence="2" key="2">
    <citation type="submission" date="2023-04" db="EMBL/GenBank/DDBJ databases">
        <authorList>
            <person name="Bruccoleri R.E."/>
            <person name="Oakeley E.J."/>
            <person name="Faust A.-M."/>
            <person name="Dessus-Babus S."/>
            <person name="Altorfer M."/>
            <person name="Burckhardt D."/>
            <person name="Oertli M."/>
            <person name="Naumann U."/>
            <person name="Petersen F."/>
            <person name="Wong J."/>
        </authorList>
    </citation>
    <scope>NUCLEOTIDE SEQUENCE</scope>
    <source>
        <strain evidence="2">GSM-AAB239-AS_SAM_17_03QT</strain>
        <tissue evidence="2">Leaf</tissue>
    </source>
</reference>
<protein>
    <submittedName>
        <fullName evidence="2">Leucine-rich repeat extensin-like protein 3</fullName>
    </submittedName>
</protein>
<keyword evidence="3" id="KW-1185">Reference proteome</keyword>
<sequence length="120" mass="13046">MASAPGGEAAADPFGFIDRECGPSPRLSKNASFASPPSSTTTHLSLPSLHCPLLTPPSPSALSPMTNNLLLHLLLKKPTTIIRRVVVVETTNSSYHIDQDQEEEEKADECPAQDQQQRRR</sequence>